<organism evidence="2 3">
    <name type="scientific">Mycena rosella</name>
    <name type="common">Pink bonnet</name>
    <name type="synonym">Agaricus rosellus</name>
    <dbReference type="NCBI Taxonomy" id="1033263"/>
    <lineage>
        <taxon>Eukaryota</taxon>
        <taxon>Fungi</taxon>
        <taxon>Dikarya</taxon>
        <taxon>Basidiomycota</taxon>
        <taxon>Agaricomycotina</taxon>
        <taxon>Agaricomycetes</taxon>
        <taxon>Agaricomycetidae</taxon>
        <taxon>Agaricales</taxon>
        <taxon>Marasmiineae</taxon>
        <taxon>Mycenaceae</taxon>
        <taxon>Mycena</taxon>
    </lineage>
</organism>
<evidence type="ECO:0000313" key="3">
    <source>
        <dbReference type="Proteomes" id="UP001221757"/>
    </source>
</evidence>
<proteinExistence type="predicted"/>
<evidence type="ECO:0000256" key="1">
    <source>
        <dbReference type="SAM" id="MobiDB-lite"/>
    </source>
</evidence>
<evidence type="ECO:0000313" key="2">
    <source>
        <dbReference type="EMBL" id="KAJ7701165.1"/>
    </source>
</evidence>
<protein>
    <submittedName>
        <fullName evidence="2">Uncharacterized protein</fullName>
    </submittedName>
</protein>
<sequence>MAQSTGDGRVRTRPIAANPPGGSAVGAPISSSTLLAFFDLMPDEDQKPFPDVIPSIMPTDYALYGLMTLVLNTHLMGRELALKRLPEHDHLRQSLECQFTETELTYALCSCCQRSAHVFQGLLAARKLGMLLWPFAKRFNDEKHYPGLRDALVSWLKLCGTSLMRNELRFHFYDVLQVYPPLCRSSGKSILFLLGRLLDIFFTPRKWSICAIALLHTYKIIPTDSLANVYS</sequence>
<comment type="caution">
    <text evidence="2">The sequence shown here is derived from an EMBL/GenBank/DDBJ whole genome shotgun (WGS) entry which is preliminary data.</text>
</comment>
<dbReference type="AlphaFoldDB" id="A0AAD7DX86"/>
<dbReference type="Proteomes" id="UP001221757">
    <property type="component" value="Unassembled WGS sequence"/>
</dbReference>
<accession>A0AAD7DX86</accession>
<reference evidence="2" key="1">
    <citation type="submission" date="2023-03" db="EMBL/GenBank/DDBJ databases">
        <title>Massive genome expansion in bonnet fungi (Mycena s.s.) driven by repeated elements and novel gene families across ecological guilds.</title>
        <authorList>
            <consortium name="Lawrence Berkeley National Laboratory"/>
            <person name="Harder C.B."/>
            <person name="Miyauchi S."/>
            <person name="Viragh M."/>
            <person name="Kuo A."/>
            <person name="Thoen E."/>
            <person name="Andreopoulos B."/>
            <person name="Lu D."/>
            <person name="Skrede I."/>
            <person name="Drula E."/>
            <person name="Henrissat B."/>
            <person name="Morin E."/>
            <person name="Kohler A."/>
            <person name="Barry K."/>
            <person name="LaButti K."/>
            <person name="Morin E."/>
            <person name="Salamov A."/>
            <person name="Lipzen A."/>
            <person name="Mereny Z."/>
            <person name="Hegedus B."/>
            <person name="Baldrian P."/>
            <person name="Stursova M."/>
            <person name="Weitz H."/>
            <person name="Taylor A."/>
            <person name="Grigoriev I.V."/>
            <person name="Nagy L.G."/>
            <person name="Martin F."/>
            <person name="Kauserud H."/>
        </authorList>
    </citation>
    <scope>NUCLEOTIDE SEQUENCE</scope>
    <source>
        <strain evidence="2">CBHHK067</strain>
    </source>
</reference>
<gene>
    <name evidence="2" type="ORF">B0H17DRAFT_1046122</name>
</gene>
<dbReference type="EMBL" id="JARKIE010000018">
    <property type="protein sequence ID" value="KAJ7701165.1"/>
    <property type="molecule type" value="Genomic_DNA"/>
</dbReference>
<feature type="region of interest" description="Disordered" evidence="1">
    <location>
        <begin position="1"/>
        <end position="24"/>
    </location>
</feature>
<name>A0AAD7DX86_MYCRO</name>
<keyword evidence="3" id="KW-1185">Reference proteome</keyword>